<organism evidence="3 4">
    <name type="scientific">Aureimonas ureilytica</name>
    <dbReference type="NCBI Taxonomy" id="401562"/>
    <lineage>
        <taxon>Bacteria</taxon>
        <taxon>Pseudomonadati</taxon>
        <taxon>Pseudomonadota</taxon>
        <taxon>Alphaproteobacteria</taxon>
        <taxon>Hyphomicrobiales</taxon>
        <taxon>Aurantimonadaceae</taxon>
        <taxon>Aureimonas</taxon>
    </lineage>
</organism>
<dbReference type="EMBL" id="LDPZ01000004">
    <property type="protein sequence ID" value="KTQ98337.1"/>
    <property type="molecule type" value="Genomic_DNA"/>
</dbReference>
<gene>
    <name evidence="3" type="ORF">NS226_01220</name>
</gene>
<evidence type="ECO:0000259" key="2">
    <source>
        <dbReference type="PROSITE" id="PS50937"/>
    </source>
</evidence>
<name>A0A175RFB0_9HYPH</name>
<evidence type="ECO:0000313" key="3">
    <source>
        <dbReference type="EMBL" id="KTQ98337.1"/>
    </source>
</evidence>
<dbReference type="Pfam" id="PF13411">
    <property type="entry name" value="MerR_1"/>
    <property type="match status" value="1"/>
</dbReference>
<dbReference type="Gene3D" id="1.10.1660.10">
    <property type="match status" value="1"/>
</dbReference>
<dbReference type="PROSITE" id="PS50937">
    <property type="entry name" value="HTH_MERR_2"/>
    <property type="match status" value="1"/>
</dbReference>
<dbReference type="GO" id="GO:0003677">
    <property type="term" value="F:DNA binding"/>
    <property type="evidence" value="ECO:0007669"/>
    <property type="project" value="InterPro"/>
</dbReference>
<feature type="region of interest" description="Disordered" evidence="1">
    <location>
        <begin position="131"/>
        <end position="155"/>
    </location>
</feature>
<reference evidence="3 4" key="1">
    <citation type="journal article" date="2016" name="Front. Microbiol.">
        <title>Genomic Resource of Rice Seed Associated Bacteria.</title>
        <authorList>
            <person name="Midha S."/>
            <person name="Bansal K."/>
            <person name="Sharma S."/>
            <person name="Kumar N."/>
            <person name="Patil P.P."/>
            <person name="Chaudhry V."/>
            <person name="Patil P.B."/>
        </authorList>
    </citation>
    <scope>NUCLEOTIDE SEQUENCE [LARGE SCALE GENOMIC DNA]</scope>
    <source>
        <strain evidence="3 4">NS226</strain>
    </source>
</reference>
<dbReference type="SMART" id="SM00422">
    <property type="entry name" value="HTH_MERR"/>
    <property type="match status" value="1"/>
</dbReference>
<evidence type="ECO:0000256" key="1">
    <source>
        <dbReference type="SAM" id="MobiDB-lite"/>
    </source>
</evidence>
<dbReference type="InterPro" id="IPR009061">
    <property type="entry name" value="DNA-bd_dom_put_sf"/>
</dbReference>
<proteinExistence type="predicted"/>
<evidence type="ECO:0000313" key="4">
    <source>
        <dbReference type="Proteomes" id="UP000078272"/>
    </source>
</evidence>
<feature type="domain" description="HTH merR-type" evidence="2">
    <location>
        <begin position="10"/>
        <end position="78"/>
    </location>
</feature>
<sequence length="180" mass="20013">MDKSADAFRTISEVAEDLDLPQHVLRFWETRFPQIRPMKRGGGRRYYRPDDVELLKGIRYLLYVRGFTIRGVQRILRESGPRAVMAIGGGDLSGLDRLQAGRAGPPSAVVVDADIEEAGDEVMPVYTPEKPRGGLSNLLRRERDGDMSPSPASLSGDAATRLNGVILELLELKRLLDQVR</sequence>
<dbReference type="SUPFAM" id="SSF46955">
    <property type="entry name" value="Putative DNA-binding domain"/>
    <property type="match status" value="1"/>
</dbReference>
<dbReference type="RefSeq" id="WP_058633551.1">
    <property type="nucleotide sequence ID" value="NZ_LDPZ01000004.1"/>
</dbReference>
<dbReference type="STRING" id="401562.NS365_07230"/>
<dbReference type="Proteomes" id="UP000078272">
    <property type="component" value="Unassembled WGS sequence"/>
</dbReference>
<dbReference type="AlphaFoldDB" id="A0A175RFB0"/>
<accession>A0A175RFB0</accession>
<dbReference type="PATRIC" id="fig|401562.3.peg.3123"/>
<dbReference type="InterPro" id="IPR000551">
    <property type="entry name" value="MerR-type_HTH_dom"/>
</dbReference>
<protein>
    <recommendedName>
        <fullName evidence="2">HTH merR-type domain-containing protein</fullName>
    </recommendedName>
</protein>
<comment type="caution">
    <text evidence="3">The sequence shown here is derived from an EMBL/GenBank/DDBJ whole genome shotgun (WGS) entry which is preliminary data.</text>
</comment>
<dbReference type="GO" id="GO:0006355">
    <property type="term" value="P:regulation of DNA-templated transcription"/>
    <property type="evidence" value="ECO:0007669"/>
    <property type="project" value="InterPro"/>
</dbReference>
<dbReference type="CDD" id="cd04765">
    <property type="entry name" value="HTH_MlrA-like_sg2"/>
    <property type="match status" value="1"/>
</dbReference>